<evidence type="ECO:0000313" key="3">
    <source>
        <dbReference type="EMBL" id="CAA9311160.1"/>
    </source>
</evidence>
<dbReference type="AlphaFoldDB" id="A0A6J4KTK9"/>
<organism evidence="3">
    <name type="scientific">uncultured Gemmatimonadota bacterium</name>
    <dbReference type="NCBI Taxonomy" id="203437"/>
    <lineage>
        <taxon>Bacteria</taxon>
        <taxon>Pseudomonadati</taxon>
        <taxon>Gemmatimonadota</taxon>
        <taxon>environmental samples</taxon>
    </lineage>
</organism>
<dbReference type="PROSITE" id="PS51257">
    <property type="entry name" value="PROKAR_LIPOPROTEIN"/>
    <property type="match status" value="1"/>
</dbReference>
<feature type="chain" id="PRO_5026998712" description="Peptidase M28 domain-containing protein" evidence="1">
    <location>
        <begin position="24"/>
        <end position="297"/>
    </location>
</feature>
<feature type="signal peptide" evidence="1">
    <location>
        <begin position="1"/>
        <end position="23"/>
    </location>
</feature>
<evidence type="ECO:0000259" key="2">
    <source>
        <dbReference type="Pfam" id="PF04389"/>
    </source>
</evidence>
<dbReference type="InterPro" id="IPR007484">
    <property type="entry name" value="Peptidase_M28"/>
</dbReference>
<feature type="domain" description="Peptidase M28" evidence="2">
    <location>
        <begin position="89"/>
        <end position="291"/>
    </location>
</feature>
<accession>A0A6J4KTK9</accession>
<name>A0A6J4KTK9_9BACT</name>
<dbReference type="EMBL" id="CADCTW010000069">
    <property type="protein sequence ID" value="CAA9311160.1"/>
    <property type="molecule type" value="Genomic_DNA"/>
</dbReference>
<evidence type="ECO:0000256" key="1">
    <source>
        <dbReference type="SAM" id="SignalP"/>
    </source>
</evidence>
<dbReference type="Gene3D" id="3.40.630.10">
    <property type="entry name" value="Zn peptidases"/>
    <property type="match status" value="1"/>
</dbReference>
<protein>
    <recommendedName>
        <fullName evidence="2">Peptidase M28 domain-containing protein</fullName>
    </recommendedName>
</protein>
<dbReference type="SUPFAM" id="SSF53187">
    <property type="entry name" value="Zn-dependent exopeptidases"/>
    <property type="match status" value="1"/>
</dbReference>
<proteinExistence type="predicted"/>
<sequence>MSAHRIRLRPFCAFAFAALAACAAEAPPPRAFDARLAWAHLAEQVAFGPRVAGLPPHQRQRAWMRSQLGFRADTLVVQEFGEGKRRRANYFARWRPEAAERVLLVAHWDSPRYATRDPEEHLQRRPVPGANEGASGTAVLMELAQILHETAPAVGVDMLFTDGLEGGHGARHFAAHLPAGYRPRWAVYVDRVGDADLGIPMEASSLAAAPAAVKRVWDAARAAGMDSVFLARTGAKVEGDHQVLNAAGIPTAAVIDPEYGRGNELWRTVDDHLPAVKRESLGVVGAVLAALVYAEKP</sequence>
<dbReference type="Pfam" id="PF04389">
    <property type="entry name" value="Peptidase_M28"/>
    <property type="match status" value="1"/>
</dbReference>
<keyword evidence="1" id="KW-0732">Signal</keyword>
<reference evidence="3" key="1">
    <citation type="submission" date="2020-02" db="EMBL/GenBank/DDBJ databases">
        <authorList>
            <person name="Meier V. D."/>
        </authorList>
    </citation>
    <scope>NUCLEOTIDE SEQUENCE</scope>
    <source>
        <strain evidence="3">AVDCRST_MAG68</strain>
    </source>
</reference>
<gene>
    <name evidence="3" type="ORF">AVDCRST_MAG68-1229</name>
</gene>